<evidence type="ECO:0000313" key="21">
    <source>
        <dbReference type="EMBL" id="PWN06563.1"/>
    </source>
</evidence>
<dbReference type="GO" id="GO:0006261">
    <property type="term" value="P:DNA-templated DNA replication"/>
    <property type="evidence" value="ECO:0007669"/>
    <property type="project" value="UniProtKB-UniRule"/>
</dbReference>
<comment type="catalytic activity">
    <reaction evidence="14 16">
        <text>DNA(n) + a 2'-deoxyribonucleoside 5'-triphosphate = DNA(n+1) + diphosphate</text>
        <dbReference type="Rhea" id="RHEA:22508"/>
        <dbReference type="Rhea" id="RHEA-COMP:17339"/>
        <dbReference type="Rhea" id="RHEA-COMP:17340"/>
        <dbReference type="ChEBI" id="CHEBI:33019"/>
        <dbReference type="ChEBI" id="CHEBI:61560"/>
        <dbReference type="ChEBI" id="CHEBI:173112"/>
        <dbReference type="EC" id="2.7.7.7"/>
    </reaction>
</comment>
<evidence type="ECO:0000256" key="11">
    <source>
        <dbReference type="ARBA" id="ARBA00022932"/>
    </source>
</evidence>
<evidence type="ECO:0000256" key="9">
    <source>
        <dbReference type="ARBA" id="ARBA00022801"/>
    </source>
</evidence>
<dbReference type="Pfam" id="PF02739">
    <property type="entry name" value="5_3_exonuc_N"/>
    <property type="match status" value="1"/>
</dbReference>
<evidence type="ECO:0000256" key="1">
    <source>
        <dbReference type="ARBA" id="ARBA00007705"/>
    </source>
</evidence>
<organism evidence="21 22">
    <name type="scientific">Rhodohalobacter mucosus</name>
    <dbReference type="NCBI Taxonomy" id="2079485"/>
    <lineage>
        <taxon>Bacteria</taxon>
        <taxon>Pseudomonadati</taxon>
        <taxon>Balneolota</taxon>
        <taxon>Balneolia</taxon>
        <taxon>Balneolales</taxon>
        <taxon>Balneolaceae</taxon>
        <taxon>Rhodohalobacter</taxon>
    </lineage>
</organism>
<dbReference type="SMART" id="SM00279">
    <property type="entry name" value="HhH2"/>
    <property type="match status" value="1"/>
</dbReference>
<feature type="region of interest" description="Disordered" evidence="17">
    <location>
        <begin position="290"/>
        <end position="319"/>
    </location>
</feature>
<evidence type="ECO:0000256" key="6">
    <source>
        <dbReference type="ARBA" id="ARBA00022705"/>
    </source>
</evidence>
<evidence type="ECO:0000259" key="20">
    <source>
        <dbReference type="SMART" id="SM00482"/>
    </source>
</evidence>
<comment type="function">
    <text evidence="16">In addition to polymerase activity, this DNA polymerase exhibits 3'-5' and 5'-3' exonuclease activity.</text>
</comment>
<dbReference type="InterPro" id="IPR036397">
    <property type="entry name" value="RNaseH_sf"/>
</dbReference>
<evidence type="ECO:0000256" key="5">
    <source>
        <dbReference type="ARBA" id="ARBA00022695"/>
    </source>
</evidence>
<dbReference type="Gene3D" id="3.40.50.1010">
    <property type="entry name" value="5'-nuclease"/>
    <property type="match status" value="1"/>
</dbReference>
<evidence type="ECO:0000256" key="14">
    <source>
        <dbReference type="ARBA" id="ARBA00049244"/>
    </source>
</evidence>
<dbReference type="Pfam" id="PF00476">
    <property type="entry name" value="DNA_pol_A"/>
    <property type="match status" value="1"/>
</dbReference>
<dbReference type="Proteomes" id="UP000245533">
    <property type="component" value="Unassembled WGS sequence"/>
</dbReference>
<dbReference type="PROSITE" id="PS00447">
    <property type="entry name" value="DNA_POLYMERASE_A"/>
    <property type="match status" value="1"/>
</dbReference>
<dbReference type="AlphaFoldDB" id="A0A316TPL1"/>
<feature type="domain" description="3'-5' exonuclease" evidence="18">
    <location>
        <begin position="328"/>
        <end position="510"/>
    </location>
</feature>
<dbReference type="SUPFAM" id="SSF56672">
    <property type="entry name" value="DNA/RNA polymerases"/>
    <property type="match status" value="1"/>
</dbReference>
<dbReference type="InterPro" id="IPR002421">
    <property type="entry name" value="5-3_exonuclease"/>
</dbReference>
<proteinExistence type="inferred from homology"/>
<keyword evidence="12 16" id="KW-0238">DNA-binding</keyword>
<name>A0A316TPL1_9BACT</name>
<dbReference type="EMBL" id="QGGB01000006">
    <property type="protein sequence ID" value="PWN06563.1"/>
    <property type="molecule type" value="Genomic_DNA"/>
</dbReference>
<dbReference type="GO" id="GO:0008409">
    <property type="term" value="F:5'-3' exonuclease activity"/>
    <property type="evidence" value="ECO:0007669"/>
    <property type="project" value="UniProtKB-UniRule"/>
</dbReference>
<dbReference type="FunFam" id="1.20.1060.10:FF:000001">
    <property type="entry name" value="DNA polymerase I"/>
    <property type="match status" value="1"/>
</dbReference>
<evidence type="ECO:0000256" key="8">
    <source>
        <dbReference type="ARBA" id="ARBA00022763"/>
    </source>
</evidence>
<dbReference type="NCBIfam" id="NF004397">
    <property type="entry name" value="PRK05755.1"/>
    <property type="match status" value="1"/>
</dbReference>
<feature type="domain" description="DNA-directed DNA polymerase family A palm" evidence="20">
    <location>
        <begin position="678"/>
        <end position="885"/>
    </location>
</feature>
<dbReference type="SUPFAM" id="SSF88723">
    <property type="entry name" value="PIN domain-like"/>
    <property type="match status" value="1"/>
</dbReference>
<keyword evidence="22" id="KW-1185">Reference proteome</keyword>
<evidence type="ECO:0000259" key="19">
    <source>
        <dbReference type="SMART" id="SM00475"/>
    </source>
</evidence>
<dbReference type="CDD" id="cd09898">
    <property type="entry name" value="H3TH_53EXO"/>
    <property type="match status" value="1"/>
</dbReference>
<keyword evidence="4 16" id="KW-0808">Transferase</keyword>
<evidence type="ECO:0000256" key="3">
    <source>
        <dbReference type="ARBA" id="ARBA00020311"/>
    </source>
</evidence>
<keyword evidence="9 16" id="KW-0378">Hydrolase</keyword>
<evidence type="ECO:0000256" key="2">
    <source>
        <dbReference type="ARBA" id="ARBA00012417"/>
    </source>
</evidence>
<feature type="compositionally biased region" description="Polar residues" evidence="17">
    <location>
        <begin position="303"/>
        <end position="319"/>
    </location>
</feature>
<dbReference type="InterPro" id="IPR001098">
    <property type="entry name" value="DNA-dir_DNA_pol_A_palm_dom"/>
</dbReference>
<dbReference type="InterPro" id="IPR036279">
    <property type="entry name" value="5-3_exonuclease_C_sf"/>
</dbReference>
<comment type="caution">
    <text evidence="21">The sequence shown here is derived from an EMBL/GenBank/DDBJ whole genome shotgun (WGS) entry which is preliminary data.</text>
</comment>
<dbReference type="RefSeq" id="WP_109646678.1">
    <property type="nucleotide sequence ID" value="NZ_QGGB01000006.1"/>
</dbReference>
<dbReference type="GO" id="GO:0006302">
    <property type="term" value="P:double-strand break repair"/>
    <property type="evidence" value="ECO:0007669"/>
    <property type="project" value="TreeGrafter"/>
</dbReference>
<keyword evidence="8 16" id="KW-0227">DNA damage</keyword>
<evidence type="ECO:0000256" key="4">
    <source>
        <dbReference type="ARBA" id="ARBA00022679"/>
    </source>
</evidence>
<dbReference type="SUPFAM" id="SSF53098">
    <property type="entry name" value="Ribonuclease H-like"/>
    <property type="match status" value="1"/>
</dbReference>
<dbReference type="InterPro" id="IPR002298">
    <property type="entry name" value="DNA_polymerase_A"/>
</dbReference>
<evidence type="ECO:0000256" key="13">
    <source>
        <dbReference type="ARBA" id="ARBA00023204"/>
    </source>
</evidence>
<dbReference type="InterPro" id="IPR008918">
    <property type="entry name" value="HhH2"/>
</dbReference>
<evidence type="ECO:0000256" key="12">
    <source>
        <dbReference type="ARBA" id="ARBA00023125"/>
    </source>
</evidence>
<evidence type="ECO:0000313" key="22">
    <source>
        <dbReference type="Proteomes" id="UP000245533"/>
    </source>
</evidence>
<dbReference type="CDD" id="cd06139">
    <property type="entry name" value="DNA_polA_I_Ecoli_like_exo"/>
    <property type="match status" value="1"/>
</dbReference>
<dbReference type="Gene3D" id="1.10.150.20">
    <property type="entry name" value="5' to 3' exonuclease, C-terminal subdomain"/>
    <property type="match status" value="2"/>
</dbReference>
<gene>
    <name evidence="16" type="primary">polA</name>
    <name evidence="21" type="ORF">DDZ15_08565</name>
</gene>
<evidence type="ECO:0000256" key="10">
    <source>
        <dbReference type="ARBA" id="ARBA00022839"/>
    </source>
</evidence>
<dbReference type="Pfam" id="PF01367">
    <property type="entry name" value="5_3_exonuc"/>
    <property type="match status" value="1"/>
</dbReference>
<dbReference type="Gene3D" id="3.30.70.370">
    <property type="match status" value="1"/>
</dbReference>
<keyword evidence="10 16" id="KW-0269">Exonuclease</keyword>
<dbReference type="InterPro" id="IPR020046">
    <property type="entry name" value="5-3_exonucl_a-hlix_arch_N"/>
</dbReference>
<dbReference type="GO" id="GO:0003677">
    <property type="term" value="F:DNA binding"/>
    <property type="evidence" value="ECO:0007669"/>
    <property type="project" value="UniProtKB-UniRule"/>
</dbReference>
<dbReference type="SMART" id="SM00475">
    <property type="entry name" value="53EXOc"/>
    <property type="match status" value="1"/>
</dbReference>
<keyword evidence="6 16" id="KW-0235">DNA replication</keyword>
<protein>
    <recommendedName>
        <fullName evidence="3 15">DNA polymerase I</fullName>
        <ecNumber evidence="2 15">2.7.7.7</ecNumber>
    </recommendedName>
</protein>
<dbReference type="EC" id="2.7.7.7" evidence="2 15"/>
<evidence type="ECO:0000256" key="15">
    <source>
        <dbReference type="NCBIfam" id="TIGR00593"/>
    </source>
</evidence>
<evidence type="ECO:0000256" key="7">
    <source>
        <dbReference type="ARBA" id="ARBA00022722"/>
    </source>
</evidence>
<dbReference type="InterPro" id="IPR002562">
    <property type="entry name" value="3'-5'_exonuclease_dom"/>
</dbReference>
<keyword evidence="11 16" id="KW-0239">DNA-directed DNA polymerase</keyword>
<evidence type="ECO:0000256" key="17">
    <source>
        <dbReference type="SAM" id="MobiDB-lite"/>
    </source>
</evidence>
<dbReference type="Gene3D" id="3.30.420.10">
    <property type="entry name" value="Ribonuclease H-like superfamily/Ribonuclease H"/>
    <property type="match status" value="1"/>
</dbReference>
<dbReference type="InterPro" id="IPR029060">
    <property type="entry name" value="PIN-like_dom_sf"/>
</dbReference>
<dbReference type="InterPro" id="IPR043502">
    <property type="entry name" value="DNA/RNA_pol_sf"/>
</dbReference>
<dbReference type="InterPro" id="IPR019760">
    <property type="entry name" value="DNA-dir_DNA_pol_A_CS"/>
</dbReference>
<dbReference type="PANTHER" id="PTHR10133">
    <property type="entry name" value="DNA POLYMERASE I"/>
    <property type="match status" value="1"/>
</dbReference>
<dbReference type="SMART" id="SM00474">
    <property type="entry name" value="35EXOc"/>
    <property type="match status" value="1"/>
</dbReference>
<dbReference type="GO" id="GO:0008408">
    <property type="term" value="F:3'-5' exonuclease activity"/>
    <property type="evidence" value="ECO:0007669"/>
    <property type="project" value="UniProtKB-UniRule"/>
</dbReference>
<dbReference type="Pfam" id="PF01612">
    <property type="entry name" value="DNA_pol_A_exo1"/>
    <property type="match status" value="1"/>
</dbReference>
<dbReference type="PRINTS" id="PR00868">
    <property type="entry name" value="DNAPOLI"/>
</dbReference>
<accession>A0A316TPL1</accession>
<dbReference type="SUPFAM" id="SSF47807">
    <property type="entry name" value="5' to 3' exonuclease, C-terminal subdomain"/>
    <property type="match status" value="1"/>
</dbReference>
<keyword evidence="13 16" id="KW-0234">DNA repair</keyword>
<sequence>MAKKKLYLLDGMALAYRAHFAFINSRLKNSEGIATGPILGFANTLAKLLDEENPTHIAVAWDTHAPTFRHELDESYKANRPPQPEDLRTGIPLIKEMIEKFGITNLEQDGYEADDIIGTIAFNAQAEHVEVFLVTPDKDFMQLVDDHITMVKPDNKNGGFIIIDKDGVEDYFGVGPEKVIDVLAIIGDTSDNIPGVPGIGKKGAPKLINQYGSLEKAIEEAPNMSSKRHRVGLTENSDQALHAKRMVTIKTDVPDVQDWEELDWKGPDKKELGLFFKRMEFRTLTRKYLGEEPGGQGQLFGASDNNGEETNGGSESPYDTLNADAVSYRAAVSAEEIRDVAKQLANAGELCFDTETDSPDAMTATLAGISLSAKAESAWYIPVNVDGALTQQEVAEILNPLFANPDSLKIAHNYKFDYIVLKNAGFNPKGRVFDTMVAAYLLDASQRLKMDTLSVKYLGYEPVPIEKLIGSKGKSQKSMADLPHEEIVDYACEDADVTLRLYEVLKEKLEEDELTDIAEKLEFPLIVVLAEMERAGIRVDEEMLKSFSEELTADLKEVESTIYEKTEEEFNINSPQQLGKILFEKLGLPAGKKTKTGQFSTSESVLSELAAEYEVPSLILDYRSLSKLRSTYVDALPKLINEETGRIHTDFNQTVAATGRLSSSNPNLQNIPIRTARGREIRKAFVPEEGFRILAADYSQVELRVIASISGDENMIAAFKNGEDIHSRTAKEIFDLDDLEEVTPNHRRKAKEVNFGIPYGVSAYGLASRLGISNGEGKEMIEQYFERFPGIRKYIDETVEFAKENGYVTTLMGRRRYIPDIHSRNWNVRGFAERTAINMPIQGTAADIIKLAMIDIHRYLKENDAASRMLLQVHDELVFEIADEESESVTAKIKELMENAYELDVPLEVEMGLADNWLDAH</sequence>
<dbReference type="FunFam" id="1.10.150.20:FF:000003">
    <property type="entry name" value="DNA polymerase I"/>
    <property type="match status" value="1"/>
</dbReference>
<evidence type="ECO:0000259" key="18">
    <source>
        <dbReference type="SMART" id="SM00474"/>
    </source>
</evidence>
<dbReference type="SMART" id="SM00482">
    <property type="entry name" value="POLAc"/>
    <property type="match status" value="1"/>
</dbReference>
<dbReference type="FunFam" id="1.10.150.20:FF:000002">
    <property type="entry name" value="DNA polymerase I"/>
    <property type="match status" value="1"/>
</dbReference>
<keyword evidence="7" id="KW-0540">Nuclease</keyword>
<comment type="similarity">
    <text evidence="1 16">Belongs to the DNA polymerase type-A family.</text>
</comment>
<dbReference type="GO" id="GO:0003887">
    <property type="term" value="F:DNA-directed DNA polymerase activity"/>
    <property type="evidence" value="ECO:0007669"/>
    <property type="project" value="UniProtKB-UniRule"/>
</dbReference>
<dbReference type="NCBIfam" id="TIGR00593">
    <property type="entry name" value="pola"/>
    <property type="match status" value="1"/>
</dbReference>
<dbReference type="CDD" id="cd08637">
    <property type="entry name" value="DNA_pol_A_pol_I_C"/>
    <property type="match status" value="1"/>
</dbReference>
<feature type="domain" description="5'-3' exonuclease" evidence="19">
    <location>
        <begin position="4"/>
        <end position="265"/>
    </location>
</feature>
<dbReference type="CDD" id="cd09859">
    <property type="entry name" value="PIN_53EXO"/>
    <property type="match status" value="1"/>
</dbReference>
<reference evidence="21 22" key="1">
    <citation type="submission" date="2018-05" db="EMBL/GenBank/DDBJ databases">
        <title>Rhodohalobacter halophilus gen. nov., sp. nov., a moderately halophilic member of the family Balneolaceae.</title>
        <authorList>
            <person name="Liu Z.-W."/>
        </authorList>
    </citation>
    <scope>NUCLEOTIDE SEQUENCE [LARGE SCALE GENOMIC DNA]</scope>
    <source>
        <strain evidence="21 22">8A47</strain>
    </source>
</reference>
<dbReference type="OrthoDB" id="9806424at2"/>
<evidence type="ECO:0000256" key="16">
    <source>
        <dbReference type="RuleBase" id="RU004460"/>
    </source>
</evidence>
<dbReference type="InterPro" id="IPR020045">
    <property type="entry name" value="DNA_polI_H3TH"/>
</dbReference>
<dbReference type="InterPro" id="IPR012337">
    <property type="entry name" value="RNaseH-like_sf"/>
</dbReference>
<keyword evidence="5 16" id="KW-0548">Nucleotidyltransferase</keyword>
<dbReference type="Gene3D" id="1.20.1060.10">
    <property type="entry name" value="Taq DNA Polymerase, Chain T, domain 4"/>
    <property type="match status" value="1"/>
</dbReference>
<dbReference type="InterPro" id="IPR018320">
    <property type="entry name" value="DNA_polymerase_1"/>
</dbReference>
<dbReference type="PANTHER" id="PTHR10133:SF27">
    <property type="entry name" value="DNA POLYMERASE NU"/>
    <property type="match status" value="1"/>
</dbReference>